<feature type="compositionally biased region" description="Low complexity" evidence="1">
    <location>
        <begin position="58"/>
        <end position="67"/>
    </location>
</feature>
<organism evidence="2 3">
    <name type="scientific">Stylosanthes scabra</name>
    <dbReference type="NCBI Taxonomy" id="79078"/>
    <lineage>
        <taxon>Eukaryota</taxon>
        <taxon>Viridiplantae</taxon>
        <taxon>Streptophyta</taxon>
        <taxon>Embryophyta</taxon>
        <taxon>Tracheophyta</taxon>
        <taxon>Spermatophyta</taxon>
        <taxon>Magnoliopsida</taxon>
        <taxon>eudicotyledons</taxon>
        <taxon>Gunneridae</taxon>
        <taxon>Pentapetalae</taxon>
        <taxon>rosids</taxon>
        <taxon>fabids</taxon>
        <taxon>Fabales</taxon>
        <taxon>Fabaceae</taxon>
        <taxon>Papilionoideae</taxon>
        <taxon>50 kb inversion clade</taxon>
        <taxon>dalbergioids sensu lato</taxon>
        <taxon>Dalbergieae</taxon>
        <taxon>Pterocarpus clade</taxon>
        <taxon>Stylosanthes</taxon>
    </lineage>
</organism>
<evidence type="ECO:0000313" key="3">
    <source>
        <dbReference type="Proteomes" id="UP001341840"/>
    </source>
</evidence>
<reference evidence="2 3" key="1">
    <citation type="journal article" date="2023" name="Plants (Basel)">
        <title>Bridging the Gap: Combining Genomics and Transcriptomics Approaches to Understand Stylosanthes scabra, an Orphan Legume from the Brazilian Caatinga.</title>
        <authorList>
            <person name="Ferreira-Neto J.R.C."/>
            <person name="da Silva M.D."/>
            <person name="Binneck E."/>
            <person name="de Melo N.F."/>
            <person name="da Silva R.H."/>
            <person name="de Melo A.L.T.M."/>
            <person name="Pandolfi V."/>
            <person name="Bustamante F.O."/>
            <person name="Brasileiro-Vidal A.C."/>
            <person name="Benko-Iseppon A.M."/>
        </authorList>
    </citation>
    <scope>NUCLEOTIDE SEQUENCE [LARGE SCALE GENOMIC DNA]</scope>
    <source>
        <tissue evidence="2">Leaves</tissue>
    </source>
</reference>
<gene>
    <name evidence="2" type="ORF">PIB30_027616</name>
</gene>
<comment type="caution">
    <text evidence="2">The sequence shown here is derived from an EMBL/GenBank/DDBJ whole genome shotgun (WGS) entry which is preliminary data.</text>
</comment>
<proteinExistence type="predicted"/>
<keyword evidence="3" id="KW-1185">Reference proteome</keyword>
<accession>A0ABU6Y901</accession>
<dbReference type="EMBL" id="JASCZI010241762">
    <property type="protein sequence ID" value="MED6206524.1"/>
    <property type="molecule type" value="Genomic_DNA"/>
</dbReference>
<feature type="compositionally biased region" description="Low complexity" evidence="1">
    <location>
        <begin position="140"/>
        <end position="174"/>
    </location>
</feature>
<dbReference type="Proteomes" id="UP001341840">
    <property type="component" value="Unassembled WGS sequence"/>
</dbReference>
<evidence type="ECO:0000313" key="2">
    <source>
        <dbReference type="EMBL" id="MED6206524.1"/>
    </source>
</evidence>
<sequence>MSAPKIEVVALVIPQAGNLRFSPFSSHLTHDIPFFSLYLTMRPLFAGPSALRPPRPDVSPSSSASMRLSDGVPRERERSPHAPIPCRAVQPTTPPSDNDTSDEYDDDDECEDSQSAIDASLTSRDVLFADAFQGLERESTSLNSGPSSHSSSSSSSGSSSFEYCSGSSASSSDTSSEDDLVDRYSVGTFPLSMP</sequence>
<name>A0ABU6Y901_9FABA</name>
<feature type="region of interest" description="Disordered" evidence="1">
    <location>
        <begin position="137"/>
        <end position="194"/>
    </location>
</feature>
<feature type="compositionally biased region" description="Acidic residues" evidence="1">
    <location>
        <begin position="99"/>
        <end position="112"/>
    </location>
</feature>
<evidence type="ECO:0000256" key="1">
    <source>
        <dbReference type="SAM" id="MobiDB-lite"/>
    </source>
</evidence>
<protein>
    <submittedName>
        <fullName evidence="2">Uncharacterized protein</fullName>
    </submittedName>
</protein>
<feature type="region of interest" description="Disordered" evidence="1">
    <location>
        <begin position="48"/>
        <end position="117"/>
    </location>
</feature>